<protein>
    <submittedName>
        <fullName evidence="1">TIGR02647 family protein</fullName>
    </submittedName>
</protein>
<evidence type="ECO:0000313" key="2">
    <source>
        <dbReference type="Proteomes" id="UP001058461"/>
    </source>
</evidence>
<evidence type="ECO:0000313" key="1">
    <source>
        <dbReference type="EMBL" id="UTW13716.1"/>
    </source>
</evidence>
<organism evidence="1 2">
    <name type="scientific">Marinobacterium rhizophilum</name>
    <dbReference type="NCBI Taxonomy" id="420402"/>
    <lineage>
        <taxon>Bacteria</taxon>
        <taxon>Pseudomonadati</taxon>
        <taxon>Pseudomonadota</taxon>
        <taxon>Gammaproteobacteria</taxon>
        <taxon>Oceanospirillales</taxon>
        <taxon>Oceanospirillaceae</taxon>
        <taxon>Marinobacterium</taxon>
    </lineage>
</organism>
<dbReference type="Pfam" id="PF18918">
    <property type="entry name" value="DUF5669"/>
    <property type="match status" value="1"/>
</dbReference>
<dbReference type="RefSeq" id="WP_255855906.1">
    <property type="nucleotide sequence ID" value="NZ_CP073347.1"/>
</dbReference>
<reference evidence="1" key="1">
    <citation type="submission" date="2021-04" db="EMBL/GenBank/DDBJ databases">
        <title>Oceanospirillales bacteria with DddD are important DMSP degraders in coastal seawater.</title>
        <authorList>
            <person name="Liu J."/>
        </authorList>
    </citation>
    <scope>NUCLEOTIDE SEQUENCE</scope>
    <source>
        <strain evidence="1">D13-1</strain>
    </source>
</reference>
<name>A0ABY5HS06_9GAMM</name>
<sequence length="81" mass="9038">MPYSPEMIEELNMLNRFNLMTTQEGIKVHHDAEPRIISATGRLFEKGLITQADGGYLTDLGREAAEHAQSVLQILQSPPCN</sequence>
<accession>A0ABY5HS06</accession>
<dbReference type="EMBL" id="CP073347">
    <property type="protein sequence ID" value="UTW13716.1"/>
    <property type="molecule type" value="Genomic_DNA"/>
</dbReference>
<dbReference type="NCBIfam" id="TIGR02647">
    <property type="entry name" value="DNA"/>
    <property type="match status" value="1"/>
</dbReference>
<gene>
    <name evidence="1" type="ORF">KDW95_08780</name>
</gene>
<keyword evidence="2" id="KW-1185">Reference proteome</keyword>
<dbReference type="InterPro" id="IPR013468">
    <property type="entry name" value="CHP02647"/>
</dbReference>
<proteinExistence type="predicted"/>
<dbReference type="Proteomes" id="UP001058461">
    <property type="component" value="Chromosome"/>
</dbReference>